<keyword evidence="1" id="KW-0805">Transcription regulation</keyword>
<dbReference type="CDD" id="cd06170">
    <property type="entry name" value="LuxR_C_like"/>
    <property type="match status" value="1"/>
</dbReference>
<organism evidence="5 6">
    <name type="scientific">Agromyces binzhouensis</name>
    <dbReference type="NCBI Taxonomy" id="1817495"/>
    <lineage>
        <taxon>Bacteria</taxon>
        <taxon>Bacillati</taxon>
        <taxon>Actinomycetota</taxon>
        <taxon>Actinomycetes</taxon>
        <taxon>Micrococcales</taxon>
        <taxon>Microbacteriaceae</taxon>
        <taxon>Agromyces</taxon>
    </lineage>
</organism>
<evidence type="ECO:0000313" key="5">
    <source>
        <dbReference type="EMBL" id="RXZ40038.1"/>
    </source>
</evidence>
<dbReference type="EMBL" id="SDPL01000655">
    <property type="protein sequence ID" value="RXZ40038.1"/>
    <property type="molecule type" value="Genomic_DNA"/>
</dbReference>
<proteinExistence type="predicted"/>
<evidence type="ECO:0000256" key="1">
    <source>
        <dbReference type="ARBA" id="ARBA00023015"/>
    </source>
</evidence>
<keyword evidence="3" id="KW-0804">Transcription</keyword>
<name>A0A4Q2J4F2_9MICO</name>
<keyword evidence="2" id="KW-0238">DNA-binding</keyword>
<sequence>PGGAAAAASGTPHLTEREREVLRLVARGETDAEIAAHLVLSVHTVHRHVANIRSRLGVPSRAAAAAWALRTGLI</sequence>
<dbReference type="SUPFAM" id="SSF46894">
    <property type="entry name" value="C-terminal effector domain of the bipartite response regulators"/>
    <property type="match status" value="1"/>
</dbReference>
<dbReference type="PANTHER" id="PTHR44688:SF16">
    <property type="entry name" value="DNA-BINDING TRANSCRIPTIONAL ACTIVATOR DEVR_DOSR"/>
    <property type="match status" value="1"/>
</dbReference>
<dbReference type="Gene3D" id="1.10.10.10">
    <property type="entry name" value="Winged helix-like DNA-binding domain superfamily/Winged helix DNA-binding domain"/>
    <property type="match status" value="1"/>
</dbReference>
<reference evidence="5 6" key="1">
    <citation type="submission" date="2019-01" db="EMBL/GenBank/DDBJ databases">
        <authorList>
            <person name="Li J."/>
        </authorList>
    </citation>
    <scope>NUCLEOTIDE SEQUENCE [LARGE SCALE GENOMIC DNA]</scope>
    <source>
        <strain evidence="5 6">CGMCC 4.7180</strain>
    </source>
</reference>
<evidence type="ECO:0000313" key="6">
    <source>
        <dbReference type="Proteomes" id="UP000292881"/>
    </source>
</evidence>
<evidence type="ECO:0000259" key="4">
    <source>
        <dbReference type="PROSITE" id="PS50043"/>
    </source>
</evidence>
<dbReference type="Proteomes" id="UP000292881">
    <property type="component" value="Unassembled WGS sequence"/>
</dbReference>
<dbReference type="PRINTS" id="PR00038">
    <property type="entry name" value="HTHLUXR"/>
</dbReference>
<dbReference type="AlphaFoldDB" id="A0A4Q2J4F2"/>
<dbReference type="RefSeq" id="WP_165308326.1">
    <property type="nucleotide sequence ID" value="NZ_SDPL01000655.1"/>
</dbReference>
<dbReference type="GO" id="GO:0003677">
    <property type="term" value="F:DNA binding"/>
    <property type="evidence" value="ECO:0007669"/>
    <property type="project" value="UniProtKB-KW"/>
</dbReference>
<dbReference type="PANTHER" id="PTHR44688">
    <property type="entry name" value="DNA-BINDING TRANSCRIPTIONAL ACTIVATOR DEVR_DOSR"/>
    <property type="match status" value="1"/>
</dbReference>
<feature type="non-terminal residue" evidence="5">
    <location>
        <position position="1"/>
    </location>
</feature>
<dbReference type="PROSITE" id="PS50043">
    <property type="entry name" value="HTH_LUXR_2"/>
    <property type="match status" value="1"/>
</dbReference>
<evidence type="ECO:0000256" key="2">
    <source>
        <dbReference type="ARBA" id="ARBA00023125"/>
    </source>
</evidence>
<accession>A0A4Q2J4F2</accession>
<dbReference type="InterPro" id="IPR016032">
    <property type="entry name" value="Sig_transdc_resp-reg_C-effctor"/>
</dbReference>
<evidence type="ECO:0000256" key="3">
    <source>
        <dbReference type="ARBA" id="ARBA00023163"/>
    </source>
</evidence>
<protein>
    <submittedName>
        <fullName evidence="5">LuxR family transcriptional regulator</fullName>
    </submittedName>
</protein>
<gene>
    <name evidence="5" type="ORF">ESO86_17450</name>
</gene>
<dbReference type="SMART" id="SM00421">
    <property type="entry name" value="HTH_LUXR"/>
    <property type="match status" value="1"/>
</dbReference>
<dbReference type="Pfam" id="PF00196">
    <property type="entry name" value="GerE"/>
    <property type="match status" value="1"/>
</dbReference>
<feature type="domain" description="HTH luxR-type" evidence="4">
    <location>
        <begin position="7"/>
        <end position="72"/>
    </location>
</feature>
<dbReference type="GO" id="GO:0006355">
    <property type="term" value="P:regulation of DNA-templated transcription"/>
    <property type="evidence" value="ECO:0007669"/>
    <property type="project" value="InterPro"/>
</dbReference>
<dbReference type="InterPro" id="IPR036388">
    <property type="entry name" value="WH-like_DNA-bd_sf"/>
</dbReference>
<comment type="caution">
    <text evidence="5">The sequence shown here is derived from an EMBL/GenBank/DDBJ whole genome shotgun (WGS) entry which is preliminary data.</text>
</comment>
<keyword evidence="6" id="KW-1185">Reference proteome</keyword>
<dbReference type="InterPro" id="IPR000792">
    <property type="entry name" value="Tscrpt_reg_LuxR_C"/>
</dbReference>